<dbReference type="Pfam" id="PF00005">
    <property type="entry name" value="ABC_tran"/>
    <property type="match status" value="2"/>
</dbReference>
<dbReference type="PROSITE" id="PS50893">
    <property type="entry name" value="ABC_TRANSPORTER_2"/>
    <property type="match status" value="2"/>
</dbReference>
<dbReference type="SUPFAM" id="SSF52540">
    <property type="entry name" value="P-loop containing nucleoside triphosphate hydrolases"/>
    <property type="match status" value="2"/>
</dbReference>
<dbReference type="PANTHER" id="PTHR42855:SF2">
    <property type="entry name" value="DRUG RESISTANCE ABC TRANSPORTER,ATP-BINDING PROTEIN"/>
    <property type="match status" value="1"/>
</dbReference>
<dbReference type="InterPro" id="IPR032781">
    <property type="entry name" value="ABC_tran_Xtn"/>
</dbReference>
<dbReference type="GO" id="GO:0005524">
    <property type="term" value="F:ATP binding"/>
    <property type="evidence" value="ECO:0007669"/>
    <property type="project" value="UniProtKB-KW"/>
</dbReference>
<dbReference type="CDD" id="cd03221">
    <property type="entry name" value="ABCF_EF-3"/>
    <property type="match status" value="2"/>
</dbReference>
<gene>
    <name evidence="9" type="ORF">A2557_05340</name>
</gene>
<evidence type="ECO:0000313" key="10">
    <source>
        <dbReference type="Proteomes" id="UP000177583"/>
    </source>
</evidence>
<dbReference type="InterPro" id="IPR027417">
    <property type="entry name" value="P-loop_NTPase"/>
</dbReference>
<dbReference type="Gene3D" id="3.40.50.300">
    <property type="entry name" value="P-loop containing nucleotide triphosphate hydrolases"/>
    <property type="match status" value="2"/>
</dbReference>
<organism evidence="9 10">
    <name type="scientific">Candidatus Lambdaproteobacteria bacterium RIFOXYD2_FULL_56_26</name>
    <dbReference type="NCBI Taxonomy" id="1817773"/>
    <lineage>
        <taxon>Bacteria</taxon>
        <taxon>Pseudomonadati</taxon>
        <taxon>Pseudomonadota</taxon>
        <taxon>Candidatus Lambdaproteobacteria</taxon>
    </lineage>
</organism>
<proteinExistence type="inferred from homology"/>
<dbReference type="PANTHER" id="PTHR42855">
    <property type="entry name" value="ABC TRANSPORTER ATP-BINDING SUBUNIT"/>
    <property type="match status" value="1"/>
</dbReference>
<evidence type="ECO:0000256" key="1">
    <source>
        <dbReference type="ARBA" id="ARBA00022737"/>
    </source>
</evidence>
<dbReference type="InterPro" id="IPR017871">
    <property type="entry name" value="ABC_transporter-like_CS"/>
</dbReference>
<evidence type="ECO:0000256" key="2">
    <source>
        <dbReference type="ARBA" id="ARBA00022741"/>
    </source>
</evidence>
<comment type="similarity">
    <text evidence="4">Belongs to the ABC transporter superfamily. ABCF family. YbiT subfamily.</text>
</comment>
<evidence type="ECO:0000256" key="7">
    <source>
        <dbReference type="SAM" id="MobiDB-lite"/>
    </source>
</evidence>
<dbReference type="InterPro" id="IPR051309">
    <property type="entry name" value="ABCF_ATPase"/>
</dbReference>
<feature type="domain" description="ABC transporter" evidence="8">
    <location>
        <begin position="2"/>
        <end position="250"/>
    </location>
</feature>
<dbReference type="InterPro" id="IPR003439">
    <property type="entry name" value="ABC_transporter-like_ATP-bd"/>
</dbReference>
<feature type="domain" description="ABC transporter" evidence="8">
    <location>
        <begin position="318"/>
        <end position="533"/>
    </location>
</feature>
<dbReference type="Gene3D" id="1.10.287.380">
    <property type="entry name" value="Valyl-tRNA synthetase, C-terminal domain"/>
    <property type="match status" value="1"/>
</dbReference>
<dbReference type="GO" id="GO:0016887">
    <property type="term" value="F:ATP hydrolysis activity"/>
    <property type="evidence" value="ECO:0007669"/>
    <property type="project" value="InterPro"/>
</dbReference>
<dbReference type="SMART" id="SM00382">
    <property type="entry name" value="AAA"/>
    <property type="match status" value="2"/>
</dbReference>
<name>A0A1F6GVA1_9PROT</name>
<keyword evidence="6" id="KW-0175">Coiled coil</keyword>
<evidence type="ECO:0000256" key="4">
    <source>
        <dbReference type="ARBA" id="ARBA00061551"/>
    </source>
</evidence>
<keyword evidence="2" id="KW-0547">Nucleotide-binding</keyword>
<evidence type="ECO:0000313" key="9">
    <source>
        <dbReference type="EMBL" id="OGH02103.1"/>
    </source>
</evidence>
<sequence>MIAVNELSMHFGKQVLFENANFQLNPGGRYGLVGANGSGKSTLLKILSGQIKPEEGEVSMPTELRLGLLKQDHFEYEEHRIMDVVLMGRQELWHAMKEKDALTASGEITEAIGHRLGELEMTIADQDGYMAEPQAAELLAGLGVPDYEKPLKTLSGGYKLRVLLAQCLFGRPDFLALDEPTNHLDLASITWLEGYLSQFEGTFLIISHDRHFLNGICNHIVDVDYEEIRVYPGNYDRFVSAKKLEREQKESEIERQEKKKEEMQAFVDRFKAKASKARQAGSKAKQIEKMEEIVIKRSSRIHPKIRFEINRPSGKEALQLREISKSFGDKAVIKKTSLKLQRGERLAVIGPNGIGKSTLLKIIVGQLSPDQGEMILGHESQIGYFPQDHHEQIPKNTTPYEWLYSFEPTATIGQIRSLLARVLLTDEDVHKSTGAISGGEAARLIIARLMLQKPNLLLIDEPTNHMDIESIESLTDALKSFPGTVICVSHDRRFIEAIATQVLELTHEGFLHFAGGYLEFVEKEGQDYLDRAAQSPQASKPVAPVEPQAAKPKTGSQDAFNARKDANRMKKGVRNKESKIASLEKEIKAIEAKLAEGTLYKPPFKKELAEALTQKEELTKGIEKANQEWEEAQAKFDELIAKFPELSDLKGE</sequence>
<evidence type="ECO:0000256" key="3">
    <source>
        <dbReference type="ARBA" id="ARBA00022840"/>
    </source>
</evidence>
<accession>A0A1F6GVA1</accession>
<feature type="coiled-coil region" evidence="6">
    <location>
        <begin position="566"/>
        <end position="642"/>
    </location>
</feature>
<protein>
    <recommendedName>
        <fullName evidence="5">Probable ATP-binding protein YbiT</fullName>
    </recommendedName>
</protein>
<feature type="region of interest" description="Disordered" evidence="7">
    <location>
        <begin position="532"/>
        <end position="558"/>
    </location>
</feature>
<reference evidence="9 10" key="1">
    <citation type="journal article" date="2016" name="Nat. Commun.">
        <title>Thousands of microbial genomes shed light on interconnected biogeochemical processes in an aquifer system.</title>
        <authorList>
            <person name="Anantharaman K."/>
            <person name="Brown C.T."/>
            <person name="Hug L.A."/>
            <person name="Sharon I."/>
            <person name="Castelle C.J."/>
            <person name="Probst A.J."/>
            <person name="Thomas B.C."/>
            <person name="Singh A."/>
            <person name="Wilkins M.J."/>
            <person name="Karaoz U."/>
            <person name="Brodie E.L."/>
            <person name="Williams K.H."/>
            <person name="Hubbard S.S."/>
            <person name="Banfield J.F."/>
        </authorList>
    </citation>
    <scope>NUCLEOTIDE SEQUENCE [LARGE SCALE GENOMIC DNA]</scope>
</reference>
<dbReference type="FunFam" id="3.40.50.300:FF:000070">
    <property type="entry name" value="Putative ABC transporter ATP-binding component"/>
    <property type="match status" value="1"/>
</dbReference>
<feature type="coiled-coil region" evidence="6">
    <location>
        <begin position="239"/>
        <end position="273"/>
    </location>
</feature>
<dbReference type="Pfam" id="PF12848">
    <property type="entry name" value="ABC_tran_Xtn"/>
    <property type="match status" value="1"/>
</dbReference>
<comment type="caution">
    <text evidence="9">The sequence shown here is derived from an EMBL/GenBank/DDBJ whole genome shotgun (WGS) entry which is preliminary data.</text>
</comment>
<evidence type="ECO:0000259" key="8">
    <source>
        <dbReference type="PROSITE" id="PS50893"/>
    </source>
</evidence>
<evidence type="ECO:0000256" key="5">
    <source>
        <dbReference type="ARBA" id="ARBA00074044"/>
    </source>
</evidence>
<dbReference type="PROSITE" id="PS00211">
    <property type="entry name" value="ABC_TRANSPORTER_1"/>
    <property type="match status" value="1"/>
</dbReference>
<keyword evidence="1" id="KW-0677">Repeat</keyword>
<evidence type="ECO:0000256" key="6">
    <source>
        <dbReference type="SAM" id="Coils"/>
    </source>
</evidence>
<keyword evidence="3" id="KW-0067">ATP-binding</keyword>
<dbReference type="FunFam" id="3.40.50.300:FF:000011">
    <property type="entry name" value="Putative ABC transporter ATP-binding component"/>
    <property type="match status" value="1"/>
</dbReference>
<dbReference type="InterPro" id="IPR003593">
    <property type="entry name" value="AAA+_ATPase"/>
</dbReference>
<dbReference type="Proteomes" id="UP000177583">
    <property type="component" value="Unassembled WGS sequence"/>
</dbReference>
<dbReference type="AlphaFoldDB" id="A0A1F6GVA1"/>
<dbReference type="InterPro" id="IPR037118">
    <property type="entry name" value="Val-tRNA_synth_C_sf"/>
</dbReference>
<dbReference type="EMBL" id="MFNF01000025">
    <property type="protein sequence ID" value="OGH02103.1"/>
    <property type="molecule type" value="Genomic_DNA"/>
</dbReference>